<evidence type="ECO:0000313" key="2">
    <source>
        <dbReference type="Proteomes" id="UP001152795"/>
    </source>
</evidence>
<evidence type="ECO:0000313" key="1">
    <source>
        <dbReference type="EMBL" id="CAB4004326.1"/>
    </source>
</evidence>
<keyword evidence="2" id="KW-1185">Reference proteome</keyword>
<name>A0A6S7HIA7_PARCT</name>
<feature type="non-terminal residue" evidence="1">
    <location>
        <position position="143"/>
    </location>
</feature>
<dbReference type="EMBL" id="CACRXK020004870">
    <property type="protein sequence ID" value="CAB4004326.1"/>
    <property type="molecule type" value="Genomic_DNA"/>
</dbReference>
<dbReference type="AlphaFoldDB" id="A0A6S7HIA7"/>
<protein>
    <submittedName>
        <fullName evidence="1">Uncharacterized protein</fullName>
    </submittedName>
</protein>
<comment type="caution">
    <text evidence="1">The sequence shown here is derived from an EMBL/GenBank/DDBJ whole genome shotgun (WGS) entry which is preliminary data.</text>
</comment>
<accession>A0A6S7HIA7</accession>
<dbReference type="Proteomes" id="UP001152795">
    <property type="component" value="Unassembled WGS sequence"/>
</dbReference>
<organism evidence="1 2">
    <name type="scientific">Paramuricea clavata</name>
    <name type="common">Red gorgonian</name>
    <name type="synonym">Violescent sea-whip</name>
    <dbReference type="NCBI Taxonomy" id="317549"/>
    <lineage>
        <taxon>Eukaryota</taxon>
        <taxon>Metazoa</taxon>
        <taxon>Cnidaria</taxon>
        <taxon>Anthozoa</taxon>
        <taxon>Octocorallia</taxon>
        <taxon>Malacalcyonacea</taxon>
        <taxon>Plexauridae</taxon>
        <taxon>Paramuricea</taxon>
    </lineage>
</organism>
<gene>
    <name evidence="1" type="ORF">PACLA_8A020262</name>
</gene>
<proteinExistence type="predicted"/>
<reference evidence="1" key="1">
    <citation type="submission" date="2020-04" db="EMBL/GenBank/DDBJ databases">
        <authorList>
            <person name="Alioto T."/>
            <person name="Alioto T."/>
            <person name="Gomez Garrido J."/>
        </authorList>
    </citation>
    <scope>NUCLEOTIDE SEQUENCE</scope>
    <source>
        <strain evidence="1">A484AB</strain>
    </source>
</reference>
<sequence length="143" mass="16345">MTALKKQEKQLEVFKRVFKGIHNKGTLQQKGEMKTKPKLLLRSETVFRKNIQRVYNLCVKCPIPDLKEFLTYPPNVIVPKHFIDVESASSELFTRDAQCAADLLQQPYGSNGAASLCNKQSPRQRLRKKFLLSLGLKNVLMVV</sequence>